<dbReference type="Gene3D" id="1.20.20.10">
    <property type="entry name" value="F1F0 ATP synthase subunit C"/>
    <property type="match status" value="1"/>
</dbReference>
<keyword evidence="1" id="KW-0375">Hydrogen ion transport</keyword>
<keyword evidence="2" id="KW-0813">Transport</keyword>
<accession>A0A2T4ZD69</accession>
<gene>
    <name evidence="4" type="ORF">C8J48_2475</name>
</gene>
<proteinExistence type="predicted"/>
<dbReference type="AlphaFoldDB" id="A0A2T4ZD69"/>
<dbReference type="EMBL" id="PZZP01000001">
    <property type="protein sequence ID" value="PTM59841.1"/>
    <property type="molecule type" value="Genomic_DNA"/>
</dbReference>
<organism evidence="4 5">
    <name type="scientific">Desmospora activa DSM 45169</name>
    <dbReference type="NCBI Taxonomy" id="1121389"/>
    <lineage>
        <taxon>Bacteria</taxon>
        <taxon>Bacillati</taxon>
        <taxon>Bacillota</taxon>
        <taxon>Bacilli</taxon>
        <taxon>Bacillales</taxon>
        <taxon>Thermoactinomycetaceae</taxon>
        <taxon>Desmospora</taxon>
    </lineage>
</organism>
<protein>
    <submittedName>
        <fullName evidence="4">Uncharacterized protein</fullName>
    </submittedName>
</protein>
<dbReference type="GO" id="GO:1902600">
    <property type="term" value="P:proton transmembrane transport"/>
    <property type="evidence" value="ECO:0007669"/>
    <property type="project" value="UniProtKB-KW"/>
</dbReference>
<feature type="transmembrane region" description="Helical" evidence="3">
    <location>
        <begin position="6"/>
        <end position="28"/>
    </location>
</feature>
<sequence>MENPSWLFALASIIAVVGIVIVFKSFIGRLQAKGEEAEEIDLQREFAPFLLRVSLVEVVPLVLIAVGTMQIFDGTGSDIIFPLVLILGALLFGCINIFLTRQEVINNPRISEKGKMLLNLFCMVAIAFVTAIPLISVIIILTMQL</sequence>
<comment type="caution">
    <text evidence="4">The sequence shown here is derived from an EMBL/GenBank/DDBJ whole genome shotgun (WGS) entry which is preliminary data.</text>
</comment>
<evidence type="ECO:0000256" key="3">
    <source>
        <dbReference type="SAM" id="Phobius"/>
    </source>
</evidence>
<reference evidence="4 5" key="1">
    <citation type="submission" date="2018-04" db="EMBL/GenBank/DDBJ databases">
        <title>Genomic Encyclopedia of Archaeal and Bacterial Type Strains, Phase II (KMG-II): from individual species to whole genera.</title>
        <authorList>
            <person name="Goeker M."/>
        </authorList>
    </citation>
    <scope>NUCLEOTIDE SEQUENCE [LARGE SCALE GENOMIC DNA]</scope>
    <source>
        <strain evidence="4 5">DSM 45169</strain>
    </source>
</reference>
<evidence type="ECO:0000313" key="4">
    <source>
        <dbReference type="EMBL" id="PTM59841.1"/>
    </source>
</evidence>
<evidence type="ECO:0000313" key="5">
    <source>
        <dbReference type="Proteomes" id="UP000241639"/>
    </source>
</evidence>
<dbReference type="InterPro" id="IPR038662">
    <property type="entry name" value="ATP_synth_F0_csu_sf"/>
</dbReference>
<feature type="transmembrane region" description="Helical" evidence="3">
    <location>
        <begin position="49"/>
        <end position="67"/>
    </location>
</feature>
<feature type="transmembrane region" description="Helical" evidence="3">
    <location>
        <begin position="79"/>
        <end position="99"/>
    </location>
</feature>
<name>A0A2T4ZD69_9BACL</name>
<keyword evidence="3" id="KW-0472">Membrane</keyword>
<evidence type="ECO:0000256" key="1">
    <source>
        <dbReference type="ARBA" id="ARBA00022781"/>
    </source>
</evidence>
<keyword evidence="3" id="KW-1133">Transmembrane helix</keyword>
<evidence type="ECO:0000256" key="2">
    <source>
        <dbReference type="ARBA" id="ARBA00023065"/>
    </source>
</evidence>
<keyword evidence="2" id="KW-0406">Ion transport</keyword>
<keyword evidence="5" id="KW-1185">Reference proteome</keyword>
<keyword evidence="3" id="KW-0812">Transmembrane</keyword>
<dbReference type="RefSeq" id="WP_107727147.1">
    <property type="nucleotide sequence ID" value="NZ_PZZP01000001.1"/>
</dbReference>
<dbReference type="Proteomes" id="UP000241639">
    <property type="component" value="Unassembled WGS sequence"/>
</dbReference>
<feature type="transmembrane region" description="Helical" evidence="3">
    <location>
        <begin position="120"/>
        <end position="143"/>
    </location>
</feature>